<dbReference type="GO" id="GO:0045747">
    <property type="term" value="P:positive regulation of Notch signaling pathway"/>
    <property type="evidence" value="ECO:0007669"/>
    <property type="project" value="TreeGrafter"/>
</dbReference>
<dbReference type="InterPro" id="IPR052835">
    <property type="entry name" value="Nepro"/>
</dbReference>
<evidence type="ECO:0000256" key="1">
    <source>
        <dbReference type="SAM" id="Coils"/>
    </source>
</evidence>
<dbReference type="PANTHER" id="PTHR34761:SF1">
    <property type="entry name" value="NUCLEOLUS AND NEURAL PROGENITOR PROTEIN"/>
    <property type="match status" value="1"/>
</dbReference>
<gene>
    <name evidence="3" type="ORF">LSH36_1g12019</name>
</gene>
<evidence type="ECO:0000313" key="3">
    <source>
        <dbReference type="EMBL" id="KAK2170681.1"/>
    </source>
</evidence>
<reference evidence="3" key="1">
    <citation type="journal article" date="2023" name="Mol. Biol. Evol.">
        <title>Third-Generation Sequencing Reveals the Adaptive Role of the Epigenome in Three Deep-Sea Polychaetes.</title>
        <authorList>
            <person name="Perez M."/>
            <person name="Aroh O."/>
            <person name="Sun Y."/>
            <person name="Lan Y."/>
            <person name="Juniper S.K."/>
            <person name="Young C.R."/>
            <person name="Angers B."/>
            <person name="Qian P.Y."/>
        </authorList>
    </citation>
    <scope>NUCLEOTIDE SEQUENCE</scope>
    <source>
        <strain evidence="3">P08H-3</strain>
    </source>
</reference>
<dbReference type="Pfam" id="PF14780">
    <property type="entry name" value="NEPRO_N"/>
    <property type="match status" value="1"/>
</dbReference>
<evidence type="ECO:0000313" key="4">
    <source>
        <dbReference type="Proteomes" id="UP001208570"/>
    </source>
</evidence>
<accession>A0AAD9NJK5</accession>
<comment type="caution">
    <text evidence="3">The sequence shown here is derived from an EMBL/GenBank/DDBJ whole genome shotgun (WGS) entry which is preliminary data.</text>
</comment>
<dbReference type="EMBL" id="JAODUP010000001">
    <property type="protein sequence ID" value="KAK2170681.1"/>
    <property type="molecule type" value="Genomic_DNA"/>
</dbReference>
<evidence type="ECO:0000259" key="2">
    <source>
        <dbReference type="Pfam" id="PF14780"/>
    </source>
</evidence>
<keyword evidence="4" id="KW-1185">Reference proteome</keyword>
<dbReference type="GO" id="GO:0005634">
    <property type="term" value="C:nucleus"/>
    <property type="evidence" value="ECO:0007669"/>
    <property type="project" value="TreeGrafter"/>
</dbReference>
<feature type="domain" description="Nucleolus and neural progenitor protein-like N-terminal" evidence="2">
    <location>
        <begin position="5"/>
        <end position="193"/>
    </location>
</feature>
<dbReference type="PANTHER" id="PTHR34761">
    <property type="entry name" value="NUCLEOLUS AND NEURAL PROGENITOR PROTEIN"/>
    <property type="match status" value="1"/>
</dbReference>
<feature type="coiled-coil region" evidence="1">
    <location>
        <begin position="514"/>
        <end position="541"/>
    </location>
</feature>
<organism evidence="3 4">
    <name type="scientific">Paralvinella palmiformis</name>
    <dbReference type="NCBI Taxonomy" id="53620"/>
    <lineage>
        <taxon>Eukaryota</taxon>
        <taxon>Metazoa</taxon>
        <taxon>Spiralia</taxon>
        <taxon>Lophotrochozoa</taxon>
        <taxon>Annelida</taxon>
        <taxon>Polychaeta</taxon>
        <taxon>Sedentaria</taxon>
        <taxon>Canalipalpata</taxon>
        <taxon>Terebellida</taxon>
        <taxon>Terebelliformia</taxon>
        <taxon>Alvinellidae</taxon>
        <taxon>Paralvinella</taxon>
    </lineage>
</organism>
<keyword evidence="1" id="KW-0175">Coiled coil</keyword>
<name>A0AAD9NJK5_9ANNE</name>
<dbReference type="AlphaFoldDB" id="A0AAD9NJK5"/>
<protein>
    <recommendedName>
        <fullName evidence="2">Nucleolus and neural progenitor protein-like N-terminal domain-containing protein</fullName>
    </recommendedName>
</protein>
<dbReference type="Proteomes" id="UP001208570">
    <property type="component" value="Unassembled WGS sequence"/>
</dbReference>
<dbReference type="InterPro" id="IPR027951">
    <property type="entry name" value="Nepro_N"/>
</dbReference>
<sequence>MEQTWNDYNLKPPPFITIPHDRIQLLKDVNGIPEAFQDVMKRIQQVLNSHHLDSEMFLLTRLIYKIRNNLGGQKVTNGLKMVKKCLEHWNRLNIMEILEPLRDDMKKLSSLTTSDTVYIQSALCLKYTLHKLMGSAALLGQMSSYSMQTFICAYENLLLGLFIPKMLTFMALMSRIRTLCLLIMQSLFQCYKSAYQLLLQVYGIQVCVDSLPDNLEWWIIDQGHCTSLTSHLDKKIAKSSQNLDDFLSKYVTEHNNAFMEDVLDDAEVLGHQQDVSQIKSKCDQENVDEQKHVECGLDKSAISSSVDEPKCKETVVKCTPLLVEDLGTRVNRTEQCHSGQNHDRQCLTTAISLLPKCTSNKKLFGLLKSISTNIPQARRKRFMKLLQELETMPKIQTKGPYKAVSKKNVAVNRKKIASFLQLLVEDPEYVVLVEDAPKQINCNDLALGVPEAKKNYKRSEYELLKNSWRRLKKLRKTLNTKIHSTKRFLELLLKIRADAKIYQPRIYKKIVKDIRLERSTKEKLREDVRSLLNKIITAMEEKLKQ</sequence>
<proteinExistence type="predicted"/>